<reference evidence="2 3" key="1">
    <citation type="submission" date="2018-08" db="EMBL/GenBank/DDBJ databases">
        <title>Muricauda nanhaiensis sp. nov., isolated from seawater of the South China Sea.</title>
        <authorList>
            <person name="Dang Y."/>
        </authorList>
    </citation>
    <scope>NUCLEOTIDE SEQUENCE [LARGE SCALE GENOMIC DNA]</scope>
    <source>
        <strain evidence="2 3">SM1704</strain>
    </source>
</reference>
<dbReference type="InterPro" id="IPR015797">
    <property type="entry name" value="NUDIX_hydrolase-like_dom_sf"/>
</dbReference>
<gene>
    <name evidence="2" type="ORF">DX873_01795</name>
</gene>
<dbReference type="Gene3D" id="1.10.10.10">
    <property type="entry name" value="Winged helix-like DNA-binding domain superfamily/Winged helix DNA-binding domain"/>
    <property type="match status" value="1"/>
</dbReference>
<organism evidence="2 3">
    <name type="scientific">Flagellimonas nanhaiensis</name>
    <dbReference type="NCBI Taxonomy" id="2292706"/>
    <lineage>
        <taxon>Bacteria</taxon>
        <taxon>Pseudomonadati</taxon>
        <taxon>Bacteroidota</taxon>
        <taxon>Flavobacteriia</taxon>
        <taxon>Flavobacteriales</taxon>
        <taxon>Flavobacteriaceae</taxon>
        <taxon>Flagellimonas</taxon>
    </lineage>
</organism>
<dbReference type="OrthoDB" id="9786141at2"/>
<dbReference type="Gene3D" id="3.90.79.10">
    <property type="entry name" value="Nucleoside Triphosphate Pyrophosphohydrolase"/>
    <property type="match status" value="1"/>
</dbReference>
<keyword evidence="2" id="KW-0378">Hydrolase</keyword>
<dbReference type="Proteomes" id="UP000261828">
    <property type="component" value="Unassembled WGS sequence"/>
</dbReference>
<dbReference type="PROSITE" id="PS51462">
    <property type="entry name" value="NUDIX"/>
    <property type="match status" value="1"/>
</dbReference>
<dbReference type="EMBL" id="QTJX01000001">
    <property type="protein sequence ID" value="RDY60934.1"/>
    <property type="molecule type" value="Genomic_DNA"/>
</dbReference>
<dbReference type="Pfam" id="PF21906">
    <property type="entry name" value="WHD_NrtR"/>
    <property type="match status" value="1"/>
</dbReference>
<dbReference type="GO" id="GO:0016787">
    <property type="term" value="F:hydrolase activity"/>
    <property type="evidence" value="ECO:0007669"/>
    <property type="project" value="UniProtKB-KW"/>
</dbReference>
<dbReference type="InterPro" id="IPR036390">
    <property type="entry name" value="WH_DNA-bd_sf"/>
</dbReference>
<sequence>MNVQDVIEHGAEYFLPNLSIDHVIIGYQDDTLKCLLLKVGDKWVLPGGYILQEESVDHAAERILMERTGLKRPHLRFLSVFGNKDRKFDNDFKGFFKKRGLPWREDYWINDRFVTLAYYSLVNIDTTHPVPGEFDDAAEWFSMDELPEMWLDHNSIVDTARERLKGDIAREQVTYNLLPTEFTMPQLHQLHQTILGSKLDRSRFQKKMIATGMFERLPQVVKESPGRNPYQYRLKKEA</sequence>
<proteinExistence type="predicted"/>
<dbReference type="RefSeq" id="WP_116182817.1">
    <property type="nucleotide sequence ID" value="NZ_QTJX01000001.1"/>
</dbReference>
<accession>A0A371JT13</accession>
<feature type="domain" description="Nudix hydrolase" evidence="1">
    <location>
        <begin position="15"/>
        <end position="164"/>
    </location>
</feature>
<dbReference type="InterPro" id="IPR000086">
    <property type="entry name" value="NUDIX_hydrolase_dom"/>
</dbReference>
<dbReference type="InterPro" id="IPR036388">
    <property type="entry name" value="WH-like_DNA-bd_sf"/>
</dbReference>
<evidence type="ECO:0000259" key="1">
    <source>
        <dbReference type="PROSITE" id="PS51462"/>
    </source>
</evidence>
<dbReference type="SUPFAM" id="SSF55811">
    <property type="entry name" value="Nudix"/>
    <property type="match status" value="1"/>
</dbReference>
<dbReference type="InterPro" id="IPR054105">
    <property type="entry name" value="WHD_NrtR"/>
</dbReference>
<protein>
    <submittedName>
        <fullName evidence="2">NUDIX hydrolase</fullName>
    </submittedName>
</protein>
<dbReference type="PANTHER" id="PTHR43736:SF4">
    <property type="entry name" value="SLR1690 PROTEIN"/>
    <property type="match status" value="1"/>
</dbReference>
<dbReference type="CDD" id="cd18873">
    <property type="entry name" value="NUDIX_NadM_like"/>
    <property type="match status" value="1"/>
</dbReference>
<dbReference type="AlphaFoldDB" id="A0A371JT13"/>
<name>A0A371JT13_9FLAO</name>
<comment type="caution">
    <text evidence="2">The sequence shown here is derived from an EMBL/GenBank/DDBJ whole genome shotgun (WGS) entry which is preliminary data.</text>
</comment>
<dbReference type="SUPFAM" id="SSF46785">
    <property type="entry name" value="Winged helix' DNA-binding domain"/>
    <property type="match status" value="1"/>
</dbReference>
<evidence type="ECO:0000313" key="3">
    <source>
        <dbReference type="Proteomes" id="UP000261828"/>
    </source>
</evidence>
<keyword evidence="3" id="KW-1185">Reference proteome</keyword>
<dbReference type="PANTHER" id="PTHR43736">
    <property type="entry name" value="ADP-RIBOSE PYROPHOSPHATASE"/>
    <property type="match status" value="1"/>
</dbReference>
<dbReference type="Pfam" id="PF00293">
    <property type="entry name" value="NUDIX"/>
    <property type="match status" value="1"/>
</dbReference>
<evidence type="ECO:0000313" key="2">
    <source>
        <dbReference type="EMBL" id="RDY60934.1"/>
    </source>
</evidence>